<evidence type="ECO:0000313" key="3">
    <source>
        <dbReference type="Proteomes" id="UP001362999"/>
    </source>
</evidence>
<keyword evidence="1" id="KW-0472">Membrane</keyword>
<dbReference type="EMBL" id="JAWWNJ010000069">
    <property type="protein sequence ID" value="KAK7007878.1"/>
    <property type="molecule type" value="Genomic_DNA"/>
</dbReference>
<gene>
    <name evidence="2" type="ORF">R3P38DRAFT_3365662</name>
</gene>
<comment type="caution">
    <text evidence="2">The sequence shown here is derived from an EMBL/GenBank/DDBJ whole genome shotgun (WGS) entry which is preliminary data.</text>
</comment>
<dbReference type="AlphaFoldDB" id="A0AAW0AEV5"/>
<reference evidence="2 3" key="1">
    <citation type="journal article" date="2024" name="J Genomics">
        <title>Draft genome sequencing and assembly of Favolaschia claudopus CIRM-BRFM 2984 isolated from oak limbs.</title>
        <authorList>
            <person name="Navarro D."/>
            <person name="Drula E."/>
            <person name="Chaduli D."/>
            <person name="Cazenave R."/>
            <person name="Ahrendt S."/>
            <person name="Wang J."/>
            <person name="Lipzen A."/>
            <person name="Daum C."/>
            <person name="Barry K."/>
            <person name="Grigoriev I.V."/>
            <person name="Favel A."/>
            <person name="Rosso M.N."/>
            <person name="Martin F."/>
        </authorList>
    </citation>
    <scope>NUCLEOTIDE SEQUENCE [LARGE SCALE GENOMIC DNA]</scope>
    <source>
        <strain evidence="2 3">CIRM-BRFM 2984</strain>
    </source>
</reference>
<name>A0AAW0AEV5_9AGAR</name>
<sequence>MPLNVAIGRSLTHDIWLVFPATLPWRISLPIWLDSSIALAAARTLPPNLAAAHFFGSDRLLCLETTPVCRIRCHSFVTPRQSASPRSGGSPRCCVPEFPPRLHNYHLLPPYSSFCRPAAPNVPPPPPSRYFASSACPHAHGSPRRSLSLYLYLTEPSGPCPTPKPSLFRLGTAILRCSLYLALATVILLSRLASLDPTFVIPIGASTLSSIALPLSLPLILSFCLFTNSLLAVIINTGLVTVALV</sequence>
<keyword evidence="3" id="KW-1185">Reference proteome</keyword>
<proteinExistence type="predicted"/>
<accession>A0AAW0AEV5</accession>
<keyword evidence="1" id="KW-1133">Transmembrane helix</keyword>
<evidence type="ECO:0000313" key="2">
    <source>
        <dbReference type="EMBL" id="KAK7007878.1"/>
    </source>
</evidence>
<protein>
    <submittedName>
        <fullName evidence="2">Uncharacterized protein</fullName>
    </submittedName>
</protein>
<organism evidence="2 3">
    <name type="scientific">Favolaschia claudopus</name>
    <dbReference type="NCBI Taxonomy" id="2862362"/>
    <lineage>
        <taxon>Eukaryota</taxon>
        <taxon>Fungi</taxon>
        <taxon>Dikarya</taxon>
        <taxon>Basidiomycota</taxon>
        <taxon>Agaricomycotina</taxon>
        <taxon>Agaricomycetes</taxon>
        <taxon>Agaricomycetidae</taxon>
        <taxon>Agaricales</taxon>
        <taxon>Marasmiineae</taxon>
        <taxon>Mycenaceae</taxon>
        <taxon>Favolaschia</taxon>
    </lineage>
</organism>
<evidence type="ECO:0000256" key="1">
    <source>
        <dbReference type="SAM" id="Phobius"/>
    </source>
</evidence>
<dbReference type="Proteomes" id="UP001362999">
    <property type="component" value="Unassembled WGS sequence"/>
</dbReference>
<keyword evidence="1" id="KW-0812">Transmembrane</keyword>
<feature type="transmembrane region" description="Helical" evidence="1">
    <location>
        <begin position="173"/>
        <end position="193"/>
    </location>
</feature>